<evidence type="ECO:0000313" key="9">
    <source>
        <dbReference type="Proteomes" id="UP000761534"/>
    </source>
</evidence>
<keyword evidence="4" id="KW-0804">Transcription</keyword>
<dbReference type="GO" id="GO:0006351">
    <property type="term" value="P:DNA-templated transcription"/>
    <property type="evidence" value="ECO:0007669"/>
    <property type="project" value="InterPro"/>
</dbReference>
<keyword evidence="3" id="KW-0238">DNA-binding</keyword>
<evidence type="ECO:0000256" key="3">
    <source>
        <dbReference type="ARBA" id="ARBA00023125"/>
    </source>
</evidence>
<dbReference type="GO" id="GO:0043565">
    <property type="term" value="F:sequence-specific DNA binding"/>
    <property type="evidence" value="ECO:0007669"/>
    <property type="project" value="TreeGrafter"/>
</dbReference>
<accession>A0A642VAQ7</accession>
<evidence type="ECO:0000256" key="2">
    <source>
        <dbReference type="ARBA" id="ARBA00023015"/>
    </source>
</evidence>
<keyword evidence="2" id="KW-0805">Transcription regulation</keyword>
<dbReference type="InterPro" id="IPR007219">
    <property type="entry name" value="XnlR_reg_dom"/>
</dbReference>
<evidence type="ECO:0000259" key="7">
    <source>
        <dbReference type="SMART" id="SM00906"/>
    </source>
</evidence>
<dbReference type="Pfam" id="PF04082">
    <property type="entry name" value="Fungal_trans"/>
    <property type="match status" value="1"/>
</dbReference>
<dbReference type="CDD" id="cd12148">
    <property type="entry name" value="fungal_TF_MHR"/>
    <property type="match status" value="1"/>
</dbReference>
<dbReference type="VEuPathDB" id="FungiDB:TRICI_001475"/>
<keyword evidence="9" id="KW-1185">Reference proteome</keyword>
<evidence type="ECO:0000256" key="1">
    <source>
        <dbReference type="ARBA" id="ARBA00004123"/>
    </source>
</evidence>
<dbReference type="SMART" id="SM00906">
    <property type="entry name" value="Fungal_trans"/>
    <property type="match status" value="1"/>
</dbReference>
<dbReference type="InterPro" id="IPR051711">
    <property type="entry name" value="Stress_Response_Reg"/>
</dbReference>
<evidence type="ECO:0000256" key="6">
    <source>
        <dbReference type="SAM" id="MobiDB-lite"/>
    </source>
</evidence>
<evidence type="ECO:0000256" key="4">
    <source>
        <dbReference type="ARBA" id="ARBA00023163"/>
    </source>
</evidence>
<reference evidence="8" key="1">
    <citation type="journal article" date="2019" name="G3 (Bethesda)">
        <title>Genome Assemblies of Two Rare Opportunistic Yeast Pathogens: Diutina rugosa (syn. Candida rugosa) and Trichomonascus ciferrii (syn. Candida ciferrii).</title>
        <authorList>
            <person name="Mixao V."/>
            <person name="Saus E."/>
            <person name="Hansen A.P."/>
            <person name="Lass-Florl C."/>
            <person name="Gabaldon T."/>
        </authorList>
    </citation>
    <scope>NUCLEOTIDE SEQUENCE</scope>
    <source>
        <strain evidence="8">CBS 4856</strain>
    </source>
</reference>
<name>A0A642VAQ7_9ASCO</name>
<dbReference type="GO" id="GO:0045944">
    <property type="term" value="P:positive regulation of transcription by RNA polymerase II"/>
    <property type="evidence" value="ECO:0007669"/>
    <property type="project" value="TreeGrafter"/>
</dbReference>
<feature type="region of interest" description="Disordered" evidence="6">
    <location>
        <begin position="17"/>
        <end position="47"/>
    </location>
</feature>
<dbReference type="PANTHER" id="PTHR47540">
    <property type="entry name" value="THIAMINE REPRESSIBLE GENES REGULATORY PROTEIN THI5"/>
    <property type="match status" value="1"/>
</dbReference>
<protein>
    <recommendedName>
        <fullName evidence="7">Xylanolytic transcriptional activator regulatory domain-containing protein</fullName>
    </recommendedName>
</protein>
<keyword evidence="5" id="KW-0539">Nucleus</keyword>
<dbReference type="AlphaFoldDB" id="A0A642VAQ7"/>
<proteinExistence type="predicted"/>
<feature type="domain" description="Xylanolytic transcriptional activator regulatory" evidence="7">
    <location>
        <begin position="276"/>
        <end position="351"/>
    </location>
</feature>
<dbReference type="OrthoDB" id="2110361at2759"/>
<dbReference type="GO" id="GO:0008270">
    <property type="term" value="F:zinc ion binding"/>
    <property type="evidence" value="ECO:0007669"/>
    <property type="project" value="InterPro"/>
</dbReference>
<organism evidence="8 9">
    <name type="scientific">Trichomonascus ciferrii</name>
    <dbReference type="NCBI Taxonomy" id="44093"/>
    <lineage>
        <taxon>Eukaryota</taxon>
        <taxon>Fungi</taxon>
        <taxon>Dikarya</taxon>
        <taxon>Ascomycota</taxon>
        <taxon>Saccharomycotina</taxon>
        <taxon>Dipodascomycetes</taxon>
        <taxon>Dipodascales</taxon>
        <taxon>Trichomonascaceae</taxon>
        <taxon>Trichomonascus</taxon>
        <taxon>Trichomonascus ciferrii complex</taxon>
    </lineage>
</organism>
<comment type="subcellular location">
    <subcellularLocation>
        <location evidence="1">Nucleus</location>
    </subcellularLocation>
</comment>
<dbReference type="EMBL" id="SWFS01000105">
    <property type="protein sequence ID" value="KAA8916366.1"/>
    <property type="molecule type" value="Genomic_DNA"/>
</dbReference>
<evidence type="ECO:0000256" key="5">
    <source>
        <dbReference type="ARBA" id="ARBA00023242"/>
    </source>
</evidence>
<gene>
    <name evidence="8" type="ORF">TRICI_001475</name>
</gene>
<dbReference type="GO" id="GO:0005634">
    <property type="term" value="C:nucleus"/>
    <property type="evidence" value="ECO:0007669"/>
    <property type="project" value="UniProtKB-SubCell"/>
</dbReference>
<dbReference type="Proteomes" id="UP000761534">
    <property type="component" value="Unassembled WGS sequence"/>
</dbReference>
<sequence>MVSLKYLQKLQDELNELRTANGGAKTDNGEPSHKRLRLTTDDNNDPQNLDISSIHNPTMISSAEDNGSQLFQGSSSLSLFGLEIKCALPRGADNKVDFNEHLASAIKNRCDNYTVIREGLKFTCVFELEMDNKVAVVVNLPSYSHVLECLDMYILYLSGCFYYLNLGQFRKRLYELYYKPTNLPRNRYTRSDIFFLCQVLLICALGEMYLRQTSPYAKTRFKGLEKFPGIGHFDKAYTLINMLFDGMLSDNSDTALVEVIMLFSFYHQVLNASSGYYVFSGVCLRAATTMGMHVNSPVNDAYLTKQEIEHRRRLWWSIYIVDRYMSAKLGFPISIPEESIITDLPQDIADDPGSELSEFSPANYMNAFIRVMQISSWMLLHLYQPSIYDKKLLPTISTVLSKLYDWRRTVPPELNIDFTVDDSAFQISRTVANVYSEYYQCINLTVRPLLLHFMRQRILDKGSNHAPIDISSYSDHITGLLNASLDASIQTIKIHAHLHKNGSFSVYGYLDREYTFSAASTLVMFNVAFATNRTTQRYIQDAIQLLSTSDDSIGPFAMARKRQLLNFISAFDYLGNNHTPIKTEPTTIPPNFHQQTISDTTTTTTVPSTVTTACENNLEDLFRYDKLHAVPSSLPVVEDVLDSGERALWDEISTQAFWLGNVSDDFKNLIDENL</sequence>
<dbReference type="PANTHER" id="PTHR47540:SF6">
    <property type="entry name" value="ZN(II)2CYS6 TRANSCRIPTION FACTOR (EUROFUNG)"/>
    <property type="match status" value="1"/>
</dbReference>
<comment type="caution">
    <text evidence="8">The sequence shown here is derived from an EMBL/GenBank/DDBJ whole genome shotgun (WGS) entry which is preliminary data.</text>
</comment>
<evidence type="ECO:0000313" key="8">
    <source>
        <dbReference type="EMBL" id="KAA8916366.1"/>
    </source>
</evidence>